<dbReference type="EC" id="3.4.-.-" evidence="4"/>
<keyword evidence="4" id="KW-0378">Hydrolase</keyword>
<protein>
    <submittedName>
        <fullName evidence="4">M23 family metallopeptidase</fullName>
        <ecNumber evidence="4">3.4.-.-</ecNumber>
    </submittedName>
</protein>
<dbReference type="Gene3D" id="2.70.70.10">
    <property type="entry name" value="Glucose Permease (Domain IIA)"/>
    <property type="match status" value="1"/>
</dbReference>
<dbReference type="Pfam" id="PF01551">
    <property type="entry name" value="Peptidase_M23"/>
    <property type="match status" value="1"/>
</dbReference>
<reference evidence="4 5" key="1">
    <citation type="submission" date="2024-05" db="EMBL/GenBank/DDBJ databases">
        <title>Sinomonas sp. nov., isolated from a waste landfill.</title>
        <authorList>
            <person name="Zhao Y."/>
        </authorList>
    </citation>
    <scope>NUCLEOTIDE SEQUENCE [LARGE SCALE GENOMIC DNA]</scope>
    <source>
        <strain evidence="4 5">CCTCC AB2014300</strain>
    </source>
</reference>
<keyword evidence="5" id="KW-1185">Reference proteome</keyword>
<gene>
    <name evidence="4" type="ORF">ABCQ75_00950</name>
</gene>
<feature type="domain" description="M23ase beta-sheet core" evidence="3">
    <location>
        <begin position="69"/>
        <end position="162"/>
    </location>
</feature>
<dbReference type="InterPro" id="IPR016047">
    <property type="entry name" value="M23ase_b-sheet_dom"/>
</dbReference>
<dbReference type="InterPro" id="IPR011055">
    <property type="entry name" value="Dup_hybrid_motif"/>
</dbReference>
<dbReference type="PANTHER" id="PTHR21666:SF289">
    <property type="entry name" value="L-ALA--D-GLU ENDOPEPTIDASE"/>
    <property type="match status" value="1"/>
</dbReference>
<dbReference type="PANTHER" id="PTHR21666">
    <property type="entry name" value="PEPTIDASE-RELATED"/>
    <property type="match status" value="1"/>
</dbReference>
<dbReference type="CDD" id="cd12797">
    <property type="entry name" value="M23_peptidase"/>
    <property type="match status" value="1"/>
</dbReference>
<dbReference type="RefSeq" id="WP_345882518.1">
    <property type="nucleotide sequence ID" value="NZ_JBDFRB010000001.1"/>
</dbReference>
<evidence type="ECO:0000256" key="2">
    <source>
        <dbReference type="SAM" id="SignalP"/>
    </source>
</evidence>
<feature type="signal peptide" evidence="2">
    <location>
        <begin position="1"/>
        <end position="35"/>
    </location>
</feature>
<organism evidence="4 5">
    <name type="scientific">Sinomonas halotolerans</name>
    <dbReference type="NCBI Taxonomy" id="1644133"/>
    <lineage>
        <taxon>Bacteria</taxon>
        <taxon>Bacillati</taxon>
        <taxon>Actinomycetota</taxon>
        <taxon>Actinomycetes</taxon>
        <taxon>Micrococcales</taxon>
        <taxon>Micrococcaceae</taxon>
        <taxon>Sinomonas</taxon>
    </lineage>
</organism>
<dbReference type="Proteomes" id="UP001422074">
    <property type="component" value="Unassembled WGS sequence"/>
</dbReference>
<sequence>MPALPRSRRNSRPASGSRPRACVALAALVLGTAAAGEPPSDQGAWTWPLEPRPAVVRPFDPPPKPWMSGHRGVDLAGPGEEVHSPAAGTVVFAGRVVDRSVVTVDHGGGLRSSFEPVVASVAVGTAVARGQAIGTLESSPGHCPAAPCLHWGVRRGDGYTDPLQFIEDRRPSVLLPWAVPTPGRSSEGLRGLLGQTIAEMPVAARPVTRVLISWVPS</sequence>
<dbReference type="SUPFAM" id="SSF51261">
    <property type="entry name" value="Duplicated hybrid motif"/>
    <property type="match status" value="1"/>
</dbReference>
<evidence type="ECO:0000313" key="5">
    <source>
        <dbReference type="Proteomes" id="UP001422074"/>
    </source>
</evidence>
<dbReference type="InterPro" id="IPR050570">
    <property type="entry name" value="Cell_wall_metabolism_enzyme"/>
</dbReference>
<feature type="chain" id="PRO_5046907137" evidence="2">
    <location>
        <begin position="36"/>
        <end position="217"/>
    </location>
</feature>
<evidence type="ECO:0000256" key="1">
    <source>
        <dbReference type="ARBA" id="ARBA00022729"/>
    </source>
</evidence>
<keyword evidence="1 2" id="KW-0732">Signal</keyword>
<evidence type="ECO:0000313" key="4">
    <source>
        <dbReference type="EMBL" id="MEN2743103.1"/>
    </source>
</evidence>
<comment type="caution">
    <text evidence="4">The sequence shown here is derived from an EMBL/GenBank/DDBJ whole genome shotgun (WGS) entry which is preliminary data.</text>
</comment>
<dbReference type="EMBL" id="JBDFRB010000001">
    <property type="protein sequence ID" value="MEN2743103.1"/>
    <property type="molecule type" value="Genomic_DNA"/>
</dbReference>
<accession>A0ABU9WVA7</accession>
<evidence type="ECO:0000259" key="3">
    <source>
        <dbReference type="Pfam" id="PF01551"/>
    </source>
</evidence>
<proteinExistence type="predicted"/>
<name>A0ABU9WVA7_9MICC</name>
<dbReference type="GO" id="GO:0016787">
    <property type="term" value="F:hydrolase activity"/>
    <property type="evidence" value="ECO:0007669"/>
    <property type="project" value="UniProtKB-KW"/>
</dbReference>